<dbReference type="PROSITE" id="PS51371">
    <property type="entry name" value="CBS"/>
    <property type="match status" value="2"/>
</dbReference>
<organism evidence="4 5">
    <name type="scientific">Blastococcus jejuensis</name>
    <dbReference type="NCBI Taxonomy" id="351224"/>
    <lineage>
        <taxon>Bacteria</taxon>
        <taxon>Bacillati</taxon>
        <taxon>Actinomycetota</taxon>
        <taxon>Actinomycetes</taxon>
        <taxon>Geodermatophilales</taxon>
        <taxon>Geodermatophilaceae</taxon>
        <taxon>Blastococcus</taxon>
    </lineage>
</organism>
<dbReference type="SMART" id="SM00116">
    <property type="entry name" value="CBS"/>
    <property type="match status" value="2"/>
</dbReference>
<accession>A0ABP6PJY7</accession>
<dbReference type="InterPro" id="IPR051257">
    <property type="entry name" value="Diverse_CBS-Domain"/>
</dbReference>
<dbReference type="Gene3D" id="3.10.580.10">
    <property type="entry name" value="CBS-domain"/>
    <property type="match status" value="1"/>
</dbReference>
<protein>
    <submittedName>
        <fullName evidence="4">CBS domain-containing protein</fullName>
    </submittedName>
</protein>
<evidence type="ECO:0000313" key="4">
    <source>
        <dbReference type="EMBL" id="GAA3178973.1"/>
    </source>
</evidence>
<reference evidence="5" key="1">
    <citation type="journal article" date="2019" name="Int. J. Syst. Evol. Microbiol.">
        <title>The Global Catalogue of Microorganisms (GCM) 10K type strain sequencing project: providing services to taxonomists for standard genome sequencing and annotation.</title>
        <authorList>
            <consortium name="The Broad Institute Genomics Platform"/>
            <consortium name="The Broad Institute Genome Sequencing Center for Infectious Disease"/>
            <person name="Wu L."/>
            <person name="Ma J."/>
        </authorList>
    </citation>
    <scope>NUCLEOTIDE SEQUENCE [LARGE SCALE GENOMIC DNA]</scope>
    <source>
        <strain evidence="5">JCM 15614</strain>
    </source>
</reference>
<dbReference type="SUPFAM" id="SSF54631">
    <property type="entry name" value="CBS-domain pair"/>
    <property type="match status" value="1"/>
</dbReference>
<dbReference type="Pfam" id="PF00571">
    <property type="entry name" value="CBS"/>
    <property type="match status" value="2"/>
</dbReference>
<dbReference type="CDD" id="cd04623">
    <property type="entry name" value="CBS_pair_bac_euk"/>
    <property type="match status" value="1"/>
</dbReference>
<dbReference type="PANTHER" id="PTHR43080:SF2">
    <property type="entry name" value="CBS DOMAIN-CONTAINING PROTEIN"/>
    <property type="match status" value="1"/>
</dbReference>
<feature type="domain" description="CBS" evidence="3">
    <location>
        <begin position="7"/>
        <end position="67"/>
    </location>
</feature>
<feature type="domain" description="CBS" evidence="3">
    <location>
        <begin position="76"/>
        <end position="133"/>
    </location>
</feature>
<dbReference type="PANTHER" id="PTHR43080">
    <property type="entry name" value="CBS DOMAIN-CONTAINING PROTEIN CBSX3, MITOCHONDRIAL"/>
    <property type="match status" value="1"/>
</dbReference>
<proteinExistence type="predicted"/>
<dbReference type="RefSeq" id="WP_344690427.1">
    <property type="nucleotide sequence ID" value="NZ_BAAAVV010000010.1"/>
</dbReference>
<dbReference type="EMBL" id="BAAAVV010000010">
    <property type="protein sequence ID" value="GAA3178973.1"/>
    <property type="molecule type" value="Genomic_DNA"/>
</dbReference>
<dbReference type="InterPro" id="IPR000644">
    <property type="entry name" value="CBS_dom"/>
</dbReference>
<dbReference type="Proteomes" id="UP001499924">
    <property type="component" value="Unassembled WGS sequence"/>
</dbReference>
<evidence type="ECO:0000256" key="2">
    <source>
        <dbReference type="PROSITE-ProRule" id="PRU00703"/>
    </source>
</evidence>
<keyword evidence="5" id="KW-1185">Reference proteome</keyword>
<keyword evidence="1 2" id="KW-0129">CBS domain</keyword>
<comment type="caution">
    <text evidence="4">The sequence shown here is derived from an EMBL/GenBank/DDBJ whole genome shotgun (WGS) entry which is preliminary data.</text>
</comment>
<gene>
    <name evidence="4" type="ORF">GCM10010531_36230</name>
</gene>
<sequence length="144" mass="15750">MQISQLLRHKGHEVATIDGSESVRTALAMLAERGVGALVVSSDGRCVEGIVSERDVARGLHSRGAELLTDPVSSLMTVEVRTCRPAVRVTELAQTMTDHRIRHVPVVDEDDVLVGIVSIGDVVKARLDELEDERKQLVDYIQTV</sequence>
<dbReference type="InterPro" id="IPR046342">
    <property type="entry name" value="CBS_dom_sf"/>
</dbReference>
<dbReference type="InterPro" id="IPR044725">
    <property type="entry name" value="CBSX3_CBS_dom"/>
</dbReference>
<name>A0ABP6PJY7_9ACTN</name>
<evidence type="ECO:0000259" key="3">
    <source>
        <dbReference type="PROSITE" id="PS51371"/>
    </source>
</evidence>
<evidence type="ECO:0000256" key="1">
    <source>
        <dbReference type="ARBA" id="ARBA00023122"/>
    </source>
</evidence>
<evidence type="ECO:0000313" key="5">
    <source>
        <dbReference type="Proteomes" id="UP001499924"/>
    </source>
</evidence>